<dbReference type="Gene3D" id="3.10.50.40">
    <property type="match status" value="1"/>
</dbReference>
<feature type="domain" description="PPIase FKBP-type" evidence="12">
    <location>
        <begin position="7"/>
        <end position="95"/>
    </location>
</feature>
<evidence type="ECO:0000256" key="8">
    <source>
        <dbReference type="ARBA" id="ARBA00037071"/>
    </source>
</evidence>
<gene>
    <name evidence="13" type="ORF">EV184_12651</name>
</gene>
<evidence type="ECO:0000256" key="6">
    <source>
        <dbReference type="ARBA" id="ARBA00023186"/>
    </source>
</evidence>
<dbReference type="AlphaFoldDB" id="A0A4R2B543"/>
<proteinExistence type="inferred from homology"/>
<dbReference type="Proteomes" id="UP000295043">
    <property type="component" value="Unassembled WGS sequence"/>
</dbReference>
<name>A0A4R2B543_9HYPH</name>
<feature type="region of interest" description="Disordered" evidence="11">
    <location>
        <begin position="68"/>
        <end position="90"/>
    </location>
</feature>
<evidence type="ECO:0000256" key="4">
    <source>
        <dbReference type="ARBA" id="ARBA00022490"/>
    </source>
</evidence>
<dbReference type="PANTHER" id="PTHR47861">
    <property type="entry name" value="FKBP-TYPE PEPTIDYL-PROLYL CIS-TRANS ISOMERASE SLYD"/>
    <property type="match status" value="1"/>
</dbReference>
<dbReference type="GO" id="GO:0042026">
    <property type="term" value="P:protein refolding"/>
    <property type="evidence" value="ECO:0007669"/>
    <property type="project" value="UniProtKB-ARBA"/>
</dbReference>
<keyword evidence="7 9" id="KW-0413">Isomerase</keyword>
<dbReference type="Pfam" id="PF00254">
    <property type="entry name" value="FKBP_C"/>
    <property type="match status" value="1"/>
</dbReference>
<dbReference type="GO" id="GO:0003755">
    <property type="term" value="F:peptidyl-prolyl cis-trans isomerase activity"/>
    <property type="evidence" value="ECO:0007669"/>
    <property type="project" value="UniProtKB-UniRule"/>
</dbReference>
<dbReference type="InterPro" id="IPR046357">
    <property type="entry name" value="PPIase_dom_sf"/>
</dbReference>
<protein>
    <recommendedName>
        <fullName evidence="10">Peptidyl-prolyl cis-trans isomerase</fullName>
        <ecNumber evidence="10">5.2.1.8</ecNumber>
    </recommendedName>
</protein>
<evidence type="ECO:0000259" key="12">
    <source>
        <dbReference type="PROSITE" id="PS50059"/>
    </source>
</evidence>
<keyword evidence="5 9" id="KW-0697">Rotamase</keyword>
<comment type="caution">
    <text evidence="13">The sequence shown here is derived from an EMBL/GenBank/DDBJ whole genome shotgun (WGS) entry which is preliminary data.</text>
</comment>
<dbReference type="PROSITE" id="PS50059">
    <property type="entry name" value="FKBP_PPIASE"/>
    <property type="match status" value="1"/>
</dbReference>
<dbReference type="EC" id="5.2.1.8" evidence="10"/>
<comment type="similarity">
    <text evidence="3 10">Belongs to the FKBP-type PPIase family.</text>
</comment>
<evidence type="ECO:0000256" key="1">
    <source>
        <dbReference type="ARBA" id="ARBA00000971"/>
    </source>
</evidence>
<comment type="catalytic activity">
    <reaction evidence="1 9 10">
        <text>[protein]-peptidylproline (omega=180) = [protein]-peptidylproline (omega=0)</text>
        <dbReference type="Rhea" id="RHEA:16237"/>
        <dbReference type="Rhea" id="RHEA-COMP:10747"/>
        <dbReference type="Rhea" id="RHEA-COMP:10748"/>
        <dbReference type="ChEBI" id="CHEBI:83833"/>
        <dbReference type="ChEBI" id="CHEBI:83834"/>
        <dbReference type="EC" id="5.2.1.8"/>
    </reaction>
</comment>
<evidence type="ECO:0000256" key="5">
    <source>
        <dbReference type="ARBA" id="ARBA00023110"/>
    </source>
</evidence>
<evidence type="ECO:0000256" key="7">
    <source>
        <dbReference type="ARBA" id="ARBA00023235"/>
    </source>
</evidence>
<dbReference type="SUPFAM" id="SSF54534">
    <property type="entry name" value="FKBP-like"/>
    <property type="match status" value="1"/>
</dbReference>
<dbReference type="InterPro" id="IPR001179">
    <property type="entry name" value="PPIase_FKBP_dom"/>
</dbReference>
<sequence length="113" mass="12278">MTEVKNGDIVRIHYTVKLADGSVIQSSEGRQPLEFKAGAGKVIPGLDRQVVGMTVGETHTVAIPADEAYGPRDDTRVQTVPRSSVPEDVEVGTRLRRTAPDGRQSAVTVIRRR</sequence>
<evidence type="ECO:0000256" key="3">
    <source>
        <dbReference type="ARBA" id="ARBA00006577"/>
    </source>
</evidence>
<reference evidence="13 14" key="1">
    <citation type="submission" date="2019-03" db="EMBL/GenBank/DDBJ databases">
        <title>Genomic Encyclopedia of Type Strains, Phase IV (KMG-V): Genome sequencing to study the core and pangenomes of soil and plant-associated prokaryotes.</title>
        <authorList>
            <person name="Whitman W."/>
        </authorList>
    </citation>
    <scope>NUCLEOTIDE SEQUENCE [LARGE SCALE GENOMIC DNA]</scope>
    <source>
        <strain evidence="13 14">23C40</strain>
    </source>
</reference>
<evidence type="ECO:0000313" key="13">
    <source>
        <dbReference type="EMBL" id="TCN21275.1"/>
    </source>
</evidence>
<evidence type="ECO:0000313" key="14">
    <source>
        <dbReference type="Proteomes" id="UP000295043"/>
    </source>
</evidence>
<evidence type="ECO:0000256" key="10">
    <source>
        <dbReference type="RuleBase" id="RU003915"/>
    </source>
</evidence>
<dbReference type="GO" id="GO:0005737">
    <property type="term" value="C:cytoplasm"/>
    <property type="evidence" value="ECO:0007669"/>
    <property type="project" value="UniProtKB-SubCell"/>
</dbReference>
<dbReference type="EMBL" id="SLVU01000026">
    <property type="protein sequence ID" value="TCN21275.1"/>
    <property type="molecule type" value="Genomic_DNA"/>
</dbReference>
<evidence type="ECO:0000256" key="11">
    <source>
        <dbReference type="SAM" id="MobiDB-lite"/>
    </source>
</evidence>
<organism evidence="13 14">
    <name type="scientific">Sinorhizobium americanum</name>
    <dbReference type="NCBI Taxonomy" id="194963"/>
    <lineage>
        <taxon>Bacteria</taxon>
        <taxon>Pseudomonadati</taxon>
        <taxon>Pseudomonadota</taxon>
        <taxon>Alphaproteobacteria</taxon>
        <taxon>Hyphomicrobiales</taxon>
        <taxon>Rhizobiaceae</taxon>
        <taxon>Sinorhizobium/Ensifer group</taxon>
        <taxon>Sinorhizobium</taxon>
    </lineage>
</organism>
<keyword evidence="4" id="KW-0963">Cytoplasm</keyword>
<accession>A0A4R2B543</accession>
<comment type="function">
    <text evidence="8">Also involved in hydrogenase metallocenter assembly, probably by participating in the nickel insertion step. This function in hydrogenase biosynthesis requires chaperone activity and the presence of the metal-binding domain, but not PPIase activity.</text>
</comment>
<dbReference type="PANTHER" id="PTHR47861:SF3">
    <property type="entry name" value="FKBP-TYPE PEPTIDYL-PROLYL CIS-TRANS ISOMERASE SLYD"/>
    <property type="match status" value="1"/>
</dbReference>
<dbReference type="RefSeq" id="WP_327422349.1">
    <property type="nucleotide sequence ID" value="NZ_SLVU01000026.1"/>
</dbReference>
<keyword evidence="6" id="KW-0143">Chaperone</keyword>
<evidence type="ECO:0000256" key="9">
    <source>
        <dbReference type="PROSITE-ProRule" id="PRU00277"/>
    </source>
</evidence>
<comment type="subcellular location">
    <subcellularLocation>
        <location evidence="2">Cytoplasm</location>
    </subcellularLocation>
</comment>
<evidence type="ECO:0000256" key="2">
    <source>
        <dbReference type="ARBA" id="ARBA00004496"/>
    </source>
</evidence>